<gene>
    <name evidence="3" type="ORF">LCGC14_1729330</name>
</gene>
<name>A0A0F9K9S6_9ZZZZ</name>
<dbReference type="InterPro" id="IPR051626">
    <property type="entry name" value="Oxidoreductase_gamma_subunit"/>
</dbReference>
<dbReference type="Gene3D" id="3.40.920.10">
    <property type="entry name" value="Pyruvate-ferredoxin oxidoreductase, PFOR, domain III"/>
    <property type="match status" value="1"/>
</dbReference>
<dbReference type="Pfam" id="PF01558">
    <property type="entry name" value="POR"/>
    <property type="match status" value="1"/>
</dbReference>
<dbReference type="NCBIfam" id="TIGR02175">
    <property type="entry name" value="PorC_KorC"/>
    <property type="match status" value="1"/>
</dbReference>
<dbReference type="InterPro" id="IPR002869">
    <property type="entry name" value="Pyrv_flavodox_OxRed_cen"/>
</dbReference>
<organism evidence="3">
    <name type="scientific">marine sediment metagenome</name>
    <dbReference type="NCBI Taxonomy" id="412755"/>
    <lineage>
        <taxon>unclassified sequences</taxon>
        <taxon>metagenomes</taxon>
        <taxon>ecological metagenomes</taxon>
    </lineage>
</organism>
<evidence type="ECO:0000259" key="2">
    <source>
        <dbReference type="Pfam" id="PF01558"/>
    </source>
</evidence>
<dbReference type="EMBL" id="LAZR01015673">
    <property type="protein sequence ID" value="KKM07898.1"/>
    <property type="molecule type" value="Genomic_DNA"/>
</dbReference>
<comment type="caution">
    <text evidence="3">The sequence shown here is derived from an EMBL/GenBank/DDBJ whole genome shotgun (WGS) entry which is preliminary data.</text>
</comment>
<dbReference type="InterPro" id="IPR019752">
    <property type="entry name" value="Pyrv/ketoisovalerate_OxRed_cat"/>
</dbReference>
<dbReference type="GO" id="GO:0016625">
    <property type="term" value="F:oxidoreductase activity, acting on the aldehyde or oxo group of donors, iron-sulfur protein as acceptor"/>
    <property type="evidence" value="ECO:0007669"/>
    <property type="project" value="InterPro"/>
</dbReference>
<reference evidence="3" key="1">
    <citation type="journal article" date="2015" name="Nature">
        <title>Complex archaea that bridge the gap between prokaryotes and eukaryotes.</title>
        <authorList>
            <person name="Spang A."/>
            <person name="Saw J.H."/>
            <person name="Jorgensen S.L."/>
            <person name="Zaremba-Niedzwiedzka K."/>
            <person name="Martijn J."/>
            <person name="Lind A.E."/>
            <person name="van Eijk R."/>
            <person name="Schleper C."/>
            <person name="Guy L."/>
            <person name="Ettema T.J."/>
        </authorList>
    </citation>
    <scope>NUCLEOTIDE SEQUENCE</scope>
</reference>
<sequence>MSELVEIRWHARGGQGAVTASKLLAESALLEDKYVQAFPEYGAERTGAPIQSFTRLSDRPIDIHSQVTKPDIVLVLDETLIGAVDVTAGLKEGGKIIVNTEEDAEVIKDELGAAEDQPVYTVNANKISREEIGKVIPNTPMIGALIKATSVVNVDKVIDTIEEEFGKKFAPAVLEGNIKAVKRAYDEVKSTAN</sequence>
<dbReference type="PANTHER" id="PTHR43366">
    <property type="entry name" value="PYRUVATE SYNTHASE SUBUNIT PORC"/>
    <property type="match status" value="1"/>
</dbReference>
<dbReference type="PANTHER" id="PTHR43366:SF1">
    <property type="entry name" value="PYRUVATE SYNTHASE SUBUNIT PORC"/>
    <property type="match status" value="1"/>
</dbReference>
<feature type="domain" description="Pyruvate/ketoisovalerate oxidoreductase catalytic" evidence="2">
    <location>
        <begin position="13"/>
        <end position="186"/>
    </location>
</feature>
<evidence type="ECO:0000256" key="1">
    <source>
        <dbReference type="ARBA" id="ARBA00023002"/>
    </source>
</evidence>
<keyword evidence="1" id="KW-0560">Oxidoreductase</keyword>
<proteinExistence type="predicted"/>
<dbReference type="AlphaFoldDB" id="A0A0F9K9S6"/>
<dbReference type="SUPFAM" id="SSF53323">
    <property type="entry name" value="Pyruvate-ferredoxin oxidoreductase, PFOR, domain III"/>
    <property type="match status" value="1"/>
</dbReference>
<protein>
    <recommendedName>
        <fullName evidence="2">Pyruvate/ketoisovalerate oxidoreductase catalytic domain-containing protein</fullName>
    </recommendedName>
</protein>
<accession>A0A0F9K9S6</accession>
<evidence type="ECO:0000313" key="3">
    <source>
        <dbReference type="EMBL" id="KKM07898.1"/>
    </source>
</evidence>
<dbReference type="InterPro" id="IPR011894">
    <property type="entry name" value="PorC_KorC"/>
</dbReference>